<evidence type="ECO:0000256" key="10">
    <source>
        <dbReference type="ARBA" id="ARBA00023295"/>
    </source>
</evidence>
<comment type="caution">
    <text evidence="15">The sequence shown here is derived from an EMBL/GenBank/DDBJ whole genome shotgun (WGS) entry which is preliminary data.</text>
</comment>
<feature type="domain" description="Glycosyl hydrolase family 13 catalytic" evidence="14">
    <location>
        <begin position="5"/>
        <end position="346"/>
    </location>
</feature>
<name>A0ABU2J6J3_9ACTN</name>
<evidence type="ECO:0000259" key="13">
    <source>
        <dbReference type="SMART" id="SM00632"/>
    </source>
</evidence>
<proteinExistence type="inferred from homology"/>
<dbReference type="InterPro" id="IPR031319">
    <property type="entry name" value="A-amylase_C"/>
</dbReference>
<comment type="similarity">
    <text evidence="3 11">Belongs to the glycosyl hydrolase 13 family.</text>
</comment>
<comment type="cofactor">
    <cofactor evidence="2">
        <name>Ca(2+)</name>
        <dbReference type="ChEBI" id="CHEBI:29108"/>
    </cofactor>
</comment>
<dbReference type="RefSeq" id="WP_311421474.1">
    <property type="nucleotide sequence ID" value="NZ_JAVREH010000002.1"/>
</dbReference>
<accession>A0ABU2J6J3</accession>
<evidence type="ECO:0000259" key="14">
    <source>
        <dbReference type="SMART" id="SM00642"/>
    </source>
</evidence>
<dbReference type="Pfam" id="PF02806">
    <property type="entry name" value="Alpha-amylase_C"/>
    <property type="match status" value="1"/>
</dbReference>
<keyword evidence="10 12" id="KW-0326">Glycosidase</keyword>
<dbReference type="SUPFAM" id="SSF51445">
    <property type="entry name" value="(Trans)glycosidases"/>
    <property type="match status" value="1"/>
</dbReference>
<dbReference type="InterPro" id="IPR013780">
    <property type="entry name" value="Glyco_hydro_b"/>
</dbReference>
<evidence type="ECO:0000256" key="12">
    <source>
        <dbReference type="RuleBase" id="RU361134"/>
    </source>
</evidence>
<dbReference type="InterPro" id="IPR006048">
    <property type="entry name" value="A-amylase/branching_C"/>
</dbReference>
<keyword evidence="6" id="KW-0479">Metal-binding</keyword>
<evidence type="ECO:0000313" key="16">
    <source>
        <dbReference type="Proteomes" id="UP001183176"/>
    </source>
</evidence>
<feature type="domain" description="Alpha-amylase C-terminal" evidence="13">
    <location>
        <begin position="355"/>
        <end position="439"/>
    </location>
</feature>
<dbReference type="InterPro" id="IPR006046">
    <property type="entry name" value="Alpha_amylase"/>
</dbReference>
<protein>
    <recommendedName>
        <fullName evidence="5 12">Alpha-amylase</fullName>
        <ecNumber evidence="4 12">3.2.1.1</ecNumber>
    </recommendedName>
</protein>
<dbReference type="Gene3D" id="3.20.20.80">
    <property type="entry name" value="Glycosidases"/>
    <property type="match status" value="1"/>
</dbReference>
<evidence type="ECO:0000256" key="3">
    <source>
        <dbReference type="ARBA" id="ARBA00008061"/>
    </source>
</evidence>
<evidence type="ECO:0000256" key="1">
    <source>
        <dbReference type="ARBA" id="ARBA00000548"/>
    </source>
</evidence>
<dbReference type="Gene3D" id="2.60.40.1180">
    <property type="entry name" value="Golgi alpha-mannosidase II"/>
    <property type="match status" value="1"/>
</dbReference>
<dbReference type="SUPFAM" id="SSF51011">
    <property type="entry name" value="Glycosyl hydrolase domain"/>
    <property type="match status" value="1"/>
</dbReference>
<sequence>MAPPQDSLKRTATGNGSTVLHPWWEVYQPVDYHLTSRMGTEAQFKSMVATCRRAGVKVYADAVINHMTGQGNLSYGGAGYTKYHYTGLYTPADFHSYPADCPVPPTTGSADREGSIQDFNDYTQVFNCELVGLSDLRTQSNYVRNTLAAYLNKLLSYGVSGFRVDAAKHIGQTDLAAIEARLHNTVDGARPYLALEVGTGSPGRISPWAFQGVGDLLGFDYASQIHDAFKSYNSPPNDGNIGDLKIFGARSGLLPSNKELVFVENHDSERNGSTLNYKDPNNTIATEFMLAWPHGTPQVYASFAWATPDDSPPANADGLVTNTVCDNTTWVCVDRYTGVAHMVRWHNYVAKAQVANWYDDGANLVAFSRGDRGFFSTNNETAAKTVTVRTGLHPGSYCDIIHGAKVNRSCSGPTVTVHQHGVATITIGSYDSVAFTRQDRVH</sequence>
<dbReference type="PANTHER" id="PTHR43447">
    <property type="entry name" value="ALPHA-AMYLASE"/>
    <property type="match status" value="1"/>
</dbReference>
<evidence type="ECO:0000256" key="8">
    <source>
        <dbReference type="ARBA" id="ARBA00022837"/>
    </source>
</evidence>
<dbReference type="InterPro" id="IPR017853">
    <property type="entry name" value="GH"/>
</dbReference>
<dbReference type="CDD" id="cd11317">
    <property type="entry name" value="AmyAc_bac_euk_AmyA"/>
    <property type="match status" value="1"/>
</dbReference>
<dbReference type="Proteomes" id="UP001183176">
    <property type="component" value="Unassembled WGS sequence"/>
</dbReference>
<comment type="catalytic activity">
    <reaction evidence="1 12">
        <text>Endohydrolysis of (1-&gt;4)-alpha-D-glucosidic linkages in polysaccharides containing three or more (1-&gt;4)-alpha-linked D-glucose units.</text>
        <dbReference type="EC" id="3.2.1.1"/>
    </reaction>
</comment>
<dbReference type="InterPro" id="IPR006047">
    <property type="entry name" value="GH13_cat_dom"/>
</dbReference>
<dbReference type="SMART" id="SM00642">
    <property type="entry name" value="Aamy"/>
    <property type="match status" value="1"/>
</dbReference>
<evidence type="ECO:0000256" key="2">
    <source>
        <dbReference type="ARBA" id="ARBA00001913"/>
    </source>
</evidence>
<dbReference type="PRINTS" id="PR00110">
    <property type="entry name" value="ALPHAAMYLASE"/>
</dbReference>
<dbReference type="EMBL" id="JAVREH010000002">
    <property type="protein sequence ID" value="MDT0260323.1"/>
    <property type="molecule type" value="Genomic_DNA"/>
</dbReference>
<dbReference type="EC" id="3.2.1.1" evidence="4 12"/>
<evidence type="ECO:0000256" key="11">
    <source>
        <dbReference type="RuleBase" id="RU003615"/>
    </source>
</evidence>
<evidence type="ECO:0000256" key="4">
    <source>
        <dbReference type="ARBA" id="ARBA00012595"/>
    </source>
</evidence>
<gene>
    <name evidence="15" type="ORF">RM423_02830</name>
</gene>
<evidence type="ECO:0000256" key="9">
    <source>
        <dbReference type="ARBA" id="ARBA00023277"/>
    </source>
</evidence>
<keyword evidence="9 12" id="KW-0119">Carbohydrate metabolism</keyword>
<keyword evidence="16" id="KW-1185">Reference proteome</keyword>
<organism evidence="15 16">
    <name type="scientific">Jatrophihabitans lederbergiae</name>
    <dbReference type="NCBI Taxonomy" id="3075547"/>
    <lineage>
        <taxon>Bacteria</taxon>
        <taxon>Bacillati</taxon>
        <taxon>Actinomycetota</taxon>
        <taxon>Actinomycetes</taxon>
        <taxon>Jatrophihabitantales</taxon>
        <taxon>Jatrophihabitantaceae</taxon>
        <taxon>Jatrophihabitans</taxon>
    </lineage>
</organism>
<evidence type="ECO:0000256" key="5">
    <source>
        <dbReference type="ARBA" id="ARBA00017303"/>
    </source>
</evidence>
<keyword evidence="7 12" id="KW-0378">Hydrolase</keyword>
<dbReference type="SMART" id="SM00632">
    <property type="entry name" value="Aamy_C"/>
    <property type="match status" value="1"/>
</dbReference>
<evidence type="ECO:0000256" key="7">
    <source>
        <dbReference type="ARBA" id="ARBA00022801"/>
    </source>
</evidence>
<evidence type="ECO:0000256" key="6">
    <source>
        <dbReference type="ARBA" id="ARBA00022723"/>
    </source>
</evidence>
<evidence type="ECO:0000313" key="15">
    <source>
        <dbReference type="EMBL" id="MDT0260323.1"/>
    </source>
</evidence>
<reference evidence="16" key="1">
    <citation type="submission" date="2023-07" db="EMBL/GenBank/DDBJ databases">
        <title>30 novel species of actinomycetes from the DSMZ collection.</title>
        <authorList>
            <person name="Nouioui I."/>
        </authorList>
    </citation>
    <scope>NUCLEOTIDE SEQUENCE [LARGE SCALE GENOMIC DNA]</scope>
    <source>
        <strain evidence="16">DSM 44399</strain>
    </source>
</reference>
<dbReference type="Pfam" id="PF00128">
    <property type="entry name" value="Alpha-amylase"/>
    <property type="match status" value="1"/>
</dbReference>
<keyword evidence="8" id="KW-0106">Calcium</keyword>